<gene>
    <name evidence="9" type="ORF">ENG92_05735</name>
</gene>
<name>A0A831NZF9_9GAMM</name>
<protein>
    <submittedName>
        <fullName evidence="9">Biopolymer transporter ExbD</fullName>
    </submittedName>
</protein>
<sequence>MNIRPPRHSRNALVDMTPLIDVVFLLLIFFMVSTTFDKQTQLKVDLPEATAAAEEQEKKTIAITIDAKGNFYLNDQELVTHDVPTLKRALQKAAAEQTDIPVMVTSDKQAPFQAVMMVMDAAGQLGLSRLSFLAKASLAEE</sequence>
<keyword evidence="3" id="KW-1003">Cell membrane</keyword>
<accession>A0A831NZF9</accession>
<evidence type="ECO:0000256" key="4">
    <source>
        <dbReference type="ARBA" id="ARBA00022692"/>
    </source>
</evidence>
<evidence type="ECO:0000256" key="5">
    <source>
        <dbReference type="ARBA" id="ARBA00022989"/>
    </source>
</evidence>
<evidence type="ECO:0000256" key="3">
    <source>
        <dbReference type="ARBA" id="ARBA00022475"/>
    </source>
</evidence>
<evidence type="ECO:0000256" key="8">
    <source>
        <dbReference type="SAM" id="Phobius"/>
    </source>
</evidence>
<keyword evidence="5 8" id="KW-1133">Transmembrane helix</keyword>
<evidence type="ECO:0000256" key="6">
    <source>
        <dbReference type="ARBA" id="ARBA00023136"/>
    </source>
</evidence>
<comment type="subcellular location">
    <subcellularLocation>
        <location evidence="1">Cell membrane</location>
        <topology evidence="1">Single-pass membrane protein</topology>
    </subcellularLocation>
    <subcellularLocation>
        <location evidence="7">Cell membrane</location>
        <topology evidence="7">Single-pass type II membrane protein</topology>
    </subcellularLocation>
</comment>
<keyword evidence="7" id="KW-0653">Protein transport</keyword>
<keyword evidence="4 7" id="KW-0812">Transmembrane</keyword>
<dbReference type="PANTHER" id="PTHR30558:SF3">
    <property type="entry name" value="BIOPOLYMER TRANSPORT PROTEIN EXBD-RELATED"/>
    <property type="match status" value="1"/>
</dbReference>
<evidence type="ECO:0000313" key="9">
    <source>
        <dbReference type="EMBL" id="HDK38499.1"/>
    </source>
</evidence>
<dbReference type="PANTHER" id="PTHR30558">
    <property type="entry name" value="EXBD MEMBRANE COMPONENT OF PMF-DRIVEN MACROMOLECULE IMPORT SYSTEM"/>
    <property type="match status" value="1"/>
</dbReference>
<organism evidence="9">
    <name type="scientific">Thiolapillus brandeum</name>
    <dbReference type="NCBI Taxonomy" id="1076588"/>
    <lineage>
        <taxon>Bacteria</taxon>
        <taxon>Pseudomonadati</taxon>
        <taxon>Pseudomonadota</taxon>
        <taxon>Gammaproteobacteria</taxon>
        <taxon>Chromatiales</taxon>
        <taxon>Sedimenticolaceae</taxon>
        <taxon>Thiolapillus</taxon>
    </lineage>
</organism>
<reference evidence="9" key="1">
    <citation type="journal article" date="2020" name="mSystems">
        <title>Genome- and Community-Level Interaction Insights into Carbon Utilization and Element Cycling Functions of Hydrothermarchaeota in Hydrothermal Sediment.</title>
        <authorList>
            <person name="Zhou Z."/>
            <person name="Liu Y."/>
            <person name="Xu W."/>
            <person name="Pan J."/>
            <person name="Luo Z.H."/>
            <person name="Li M."/>
        </authorList>
    </citation>
    <scope>NUCLEOTIDE SEQUENCE [LARGE SCALE GENOMIC DNA]</scope>
    <source>
        <strain evidence="9">HyVt-26</strain>
    </source>
</reference>
<dbReference type="Pfam" id="PF02472">
    <property type="entry name" value="ExbD"/>
    <property type="match status" value="1"/>
</dbReference>
<evidence type="ECO:0000256" key="1">
    <source>
        <dbReference type="ARBA" id="ARBA00004162"/>
    </source>
</evidence>
<dbReference type="Gene3D" id="3.30.420.270">
    <property type="match status" value="1"/>
</dbReference>
<dbReference type="GO" id="GO:0005886">
    <property type="term" value="C:plasma membrane"/>
    <property type="evidence" value="ECO:0007669"/>
    <property type="project" value="UniProtKB-SubCell"/>
</dbReference>
<evidence type="ECO:0000256" key="2">
    <source>
        <dbReference type="ARBA" id="ARBA00005811"/>
    </source>
</evidence>
<dbReference type="GO" id="GO:0022857">
    <property type="term" value="F:transmembrane transporter activity"/>
    <property type="evidence" value="ECO:0007669"/>
    <property type="project" value="InterPro"/>
</dbReference>
<dbReference type="GO" id="GO:0015031">
    <property type="term" value="P:protein transport"/>
    <property type="evidence" value="ECO:0007669"/>
    <property type="project" value="UniProtKB-KW"/>
</dbReference>
<feature type="transmembrane region" description="Helical" evidence="8">
    <location>
        <begin position="12"/>
        <end position="32"/>
    </location>
</feature>
<dbReference type="EMBL" id="DRCV01000253">
    <property type="protein sequence ID" value="HDK38499.1"/>
    <property type="molecule type" value="Genomic_DNA"/>
</dbReference>
<dbReference type="InterPro" id="IPR003400">
    <property type="entry name" value="ExbD"/>
</dbReference>
<comment type="similarity">
    <text evidence="2 7">Belongs to the ExbD/TolR family.</text>
</comment>
<evidence type="ECO:0000256" key="7">
    <source>
        <dbReference type="RuleBase" id="RU003879"/>
    </source>
</evidence>
<dbReference type="AlphaFoldDB" id="A0A831NZF9"/>
<proteinExistence type="inferred from homology"/>
<dbReference type="Proteomes" id="UP000885822">
    <property type="component" value="Unassembled WGS sequence"/>
</dbReference>
<comment type="caution">
    <text evidence="9">The sequence shown here is derived from an EMBL/GenBank/DDBJ whole genome shotgun (WGS) entry which is preliminary data.</text>
</comment>
<keyword evidence="6 8" id="KW-0472">Membrane</keyword>
<keyword evidence="7" id="KW-0813">Transport</keyword>